<dbReference type="InterPro" id="IPR050791">
    <property type="entry name" value="Aldo-Keto_reductase"/>
</dbReference>
<dbReference type="GO" id="GO:0005737">
    <property type="term" value="C:cytoplasm"/>
    <property type="evidence" value="ECO:0007669"/>
    <property type="project" value="TreeGrafter"/>
</dbReference>
<evidence type="ECO:0000256" key="1">
    <source>
        <dbReference type="ARBA" id="ARBA00023002"/>
    </source>
</evidence>
<reference evidence="3" key="1">
    <citation type="journal article" date="2021" name="Nat. Commun.">
        <title>Genetic determinants of endophytism in the Arabidopsis root mycobiome.</title>
        <authorList>
            <person name="Mesny F."/>
            <person name="Miyauchi S."/>
            <person name="Thiergart T."/>
            <person name="Pickel B."/>
            <person name="Atanasova L."/>
            <person name="Karlsson M."/>
            <person name="Huettel B."/>
            <person name="Barry K.W."/>
            <person name="Haridas S."/>
            <person name="Chen C."/>
            <person name="Bauer D."/>
            <person name="Andreopoulos W."/>
            <person name="Pangilinan J."/>
            <person name="LaButti K."/>
            <person name="Riley R."/>
            <person name="Lipzen A."/>
            <person name="Clum A."/>
            <person name="Drula E."/>
            <person name="Henrissat B."/>
            <person name="Kohler A."/>
            <person name="Grigoriev I.V."/>
            <person name="Martin F.M."/>
            <person name="Hacquard S."/>
        </authorList>
    </citation>
    <scope>NUCLEOTIDE SEQUENCE</scope>
    <source>
        <strain evidence="3">MPI-SDFR-AT-0068</strain>
    </source>
</reference>
<comment type="caution">
    <text evidence="3">The sequence shown here is derived from an EMBL/GenBank/DDBJ whole genome shotgun (WGS) entry which is preliminary data.</text>
</comment>
<dbReference type="CDD" id="cd19077">
    <property type="entry name" value="AKR_AKR8A1-2"/>
    <property type="match status" value="1"/>
</dbReference>
<dbReference type="InterPro" id="IPR036812">
    <property type="entry name" value="NAD(P)_OxRdtase_dom_sf"/>
</dbReference>
<dbReference type="PANTHER" id="PTHR43625">
    <property type="entry name" value="AFLATOXIN B1 ALDEHYDE REDUCTASE"/>
    <property type="match status" value="1"/>
</dbReference>
<keyword evidence="4" id="KW-1185">Reference proteome</keyword>
<dbReference type="InterPro" id="IPR023210">
    <property type="entry name" value="NADP_OxRdtase_dom"/>
</dbReference>
<keyword evidence="1" id="KW-0560">Oxidoreductase</keyword>
<dbReference type="PANTHER" id="PTHR43625:SF78">
    <property type="entry name" value="PYRIDOXAL REDUCTASE-RELATED"/>
    <property type="match status" value="1"/>
</dbReference>
<dbReference type="GO" id="GO:0016491">
    <property type="term" value="F:oxidoreductase activity"/>
    <property type="evidence" value="ECO:0007669"/>
    <property type="project" value="UniProtKB-KW"/>
</dbReference>
<dbReference type="SUPFAM" id="SSF51430">
    <property type="entry name" value="NAD(P)-linked oxidoreductase"/>
    <property type="match status" value="1"/>
</dbReference>
<dbReference type="AlphaFoldDB" id="A0A8K0RYG7"/>
<dbReference type="Proteomes" id="UP000813427">
    <property type="component" value="Unassembled WGS sequence"/>
</dbReference>
<accession>A0A8K0RYG7</accession>
<evidence type="ECO:0000313" key="3">
    <source>
        <dbReference type="EMBL" id="KAH7252382.1"/>
    </source>
</evidence>
<feature type="domain" description="NADP-dependent oxidoreductase" evidence="2">
    <location>
        <begin position="12"/>
        <end position="310"/>
    </location>
</feature>
<evidence type="ECO:0000313" key="4">
    <source>
        <dbReference type="Proteomes" id="UP000813427"/>
    </source>
</evidence>
<protein>
    <submittedName>
        <fullName evidence="3">NADP-dependent oxidoreductase domain-containing protein</fullName>
    </submittedName>
</protein>
<sequence>MSHNIMDKQVGPIGFGLMGLTARPLPDETTFAAIRTALDAGCNWLNGADFYGPPEANSLALIRRYLEKYPEDADRIVLTTKGGLGPNYAPIGTKDGTRKSIDNSLKTLGPVGRIGSFAVARKDPNADYEDDTLATINQYVQEGKIDGISCSEVNAHTLRSAAKKFKIVALETELSLFTTDMLTNGVLEACGELGIAVLAYSPLGRGFLGGQIKSARDLPEDDTRAQFHPRWQGDNLQKNIRLVNDVEALAKKKGCTVSQIAINWLLSLSRRPGMPKIIPIPGSSKPDRIRENATIIHLTDEDLADIDKLLASFTPAGERYPPQHMKYVNA</sequence>
<dbReference type="Gene3D" id="3.20.20.100">
    <property type="entry name" value="NADP-dependent oxidoreductase domain"/>
    <property type="match status" value="1"/>
</dbReference>
<organism evidence="3 4">
    <name type="scientific">Fusarium tricinctum</name>
    <dbReference type="NCBI Taxonomy" id="61284"/>
    <lineage>
        <taxon>Eukaryota</taxon>
        <taxon>Fungi</taxon>
        <taxon>Dikarya</taxon>
        <taxon>Ascomycota</taxon>
        <taxon>Pezizomycotina</taxon>
        <taxon>Sordariomycetes</taxon>
        <taxon>Hypocreomycetidae</taxon>
        <taxon>Hypocreales</taxon>
        <taxon>Nectriaceae</taxon>
        <taxon>Fusarium</taxon>
        <taxon>Fusarium tricinctum species complex</taxon>
    </lineage>
</organism>
<dbReference type="Pfam" id="PF00248">
    <property type="entry name" value="Aldo_ket_red"/>
    <property type="match status" value="1"/>
</dbReference>
<dbReference type="EMBL" id="JAGPXF010000003">
    <property type="protein sequence ID" value="KAH7252382.1"/>
    <property type="molecule type" value="Genomic_DNA"/>
</dbReference>
<gene>
    <name evidence="3" type="ORF">BKA59DRAFT_554734</name>
</gene>
<proteinExistence type="predicted"/>
<evidence type="ECO:0000259" key="2">
    <source>
        <dbReference type="Pfam" id="PF00248"/>
    </source>
</evidence>
<name>A0A8K0RYG7_9HYPO</name>
<dbReference type="OrthoDB" id="37537at2759"/>